<dbReference type="Proteomes" id="UP001155057">
    <property type="component" value="Unassembled WGS sequence"/>
</dbReference>
<dbReference type="InterPro" id="IPR004860">
    <property type="entry name" value="LAGLIDADG_dom"/>
</dbReference>
<dbReference type="GO" id="GO:0043139">
    <property type="term" value="F:5'-3' DNA helicase activity"/>
    <property type="evidence" value="ECO:0007669"/>
    <property type="project" value="UniProtKB-EC"/>
</dbReference>
<evidence type="ECO:0000313" key="17">
    <source>
        <dbReference type="EMBL" id="MCS3710566.1"/>
    </source>
</evidence>
<evidence type="ECO:0000256" key="8">
    <source>
        <dbReference type="ARBA" id="ARBA00022840"/>
    </source>
</evidence>
<dbReference type="SUPFAM" id="SSF55608">
    <property type="entry name" value="Homing endonucleases"/>
    <property type="match status" value="1"/>
</dbReference>
<dbReference type="Pfam" id="PF05203">
    <property type="entry name" value="Hom_end_hint"/>
    <property type="match status" value="1"/>
</dbReference>
<evidence type="ECO:0000256" key="5">
    <source>
        <dbReference type="ARBA" id="ARBA00022741"/>
    </source>
</evidence>
<evidence type="ECO:0000256" key="12">
    <source>
        <dbReference type="ARBA" id="ARBA00044940"/>
    </source>
</evidence>
<evidence type="ECO:0000256" key="15">
    <source>
        <dbReference type="RuleBase" id="RU362085"/>
    </source>
</evidence>
<organism evidence="17 18">
    <name type="scientific">Salinibacter ruber</name>
    <dbReference type="NCBI Taxonomy" id="146919"/>
    <lineage>
        <taxon>Bacteria</taxon>
        <taxon>Pseudomonadati</taxon>
        <taxon>Rhodothermota</taxon>
        <taxon>Rhodothermia</taxon>
        <taxon>Rhodothermales</taxon>
        <taxon>Salinibacteraceae</taxon>
        <taxon>Salinibacter</taxon>
    </lineage>
</organism>
<dbReference type="InterPro" id="IPR036844">
    <property type="entry name" value="Hint_dom_sf"/>
</dbReference>
<dbReference type="RefSeq" id="WP_112902653.1">
    <property type="nucleotide sequence ID" value="NZ_CALTRY010000001.1"/>
</dbReference>
<keyword evidence="5 15" id="KW-0547">Nucleotide-binding</keyword>
<dbReference type="CDD" id="cd00984">
    <property type="entry name" value="DnaB_C"/>
    <property type="match status" value="1"/>
</dbReference>
<name>A0A9X2UUM9_9BACT</name>
<dbReference type="SUPFAM" id="SSF51294">
    <property type="entry name" value="Hedgehog/intein (Hint) domain"/>
    <property type="match status" value="1"/>
</dbReference>
<comment type="catalytic activity">
    <reaction evidence="13 15">
        <text>ATP + H2O = ADP + phosphate + H(+)</text>
        <dbReference type="Rhea" id="RHEA:13065"/>
        <dbReference type="ChEBI" id="CHEBI:15377"/>
        <dbReference type="ChEBI" id="CHEBI:15378"/>
        <dbReference type="ChEBI" id="CHEBI:30616"/>
        <dbReference type="ChEBI" id="CHEBI:43474"/>
        <dbReference type="ChEBI" id="CHEBI:456216"/>
        <dbReference type="EC" id="5.6.2.3"/>
    </reaction>
</comment>
<evidence type="ECO:0000256" key="2">
    <source>
        <dbReference type="ARBA" id="ARBA00022515"/>
    </source>
</evidence>
<keyword evidence="10" id="KW-0413">Isomerase</keyword>
<dbReference type="InterPro" id="IPR007868">
    <property type="entry name" value="Hom_end_hint"/>
</dbReference>
<dbReference type="Pfam" id="PF14528">
    <property type="entry name" value="LAGLIDADG_3"/>
    <property type="match status" value="1"/>
</dbReference>
<evidence type="ECO:0000256" key="6">
    <source>
        <dbReference type="ARBA" id="ARBA00022801"/>
    </source>
</evidence>
<dbReference type="GO" id="GO:0030908">
    <property type="term" value="P:protein splicing"/>
    <property type="evidence" value="ECO:0007669"/>
    <property type="project" value="InterPro"/>
</dbReference>
<keyword evidence="7 15" id="KW-0347">Helicase</keyword>
<evidence type="ECO:0000256" key="16">
    <source>
        <dbReference type="SAM" id="MobiDB-lite"/>
    </source>
</evidence>
<dbReference type="GO" id="GO:1990077">
    <property type="term" value="C:primosome complex"/>
    <property type="evidence" value="ECO:0007669"/>
    <property type="project" value="UniProtKB-UniRule"/>
</dbReference>
<dbReference type="PANTHER" id="PTHR30153:SF2">
    <property type="entry name" value="REPLICATIVE DNA HELICASE"/>
    <property type="match status" value="1"/>
</dbReference>
<dbReference type="PROSITE" id="PS51199">
    <property type="entry name" value="SF4_HELICASE"/>
    <property type="match status" value="2"/>
</dbReference>
<dbReference type="GO" id="GO:0004519">
    <property type="term" value="F:endonuclease activity"/>
    <property type="evidence" value="ECO:0007669"/>
    <property type="project" value="InterPro"/>
</dbReference>
<evidence type="ECO:0000256" key="11">
    <source>
        <dbReference type="ARBA" id="ARBA00044932"/>
    </source>
</evidence>
<proteinExistence type="inferred from homology"/>
<dbReference type="InterPro" id="IPR027434">
    <property type="entry name" value="Homing_endonucl"/>
</dbReference>
<evidence type="ECO:0000313" key="18">
    <source>
        <dbReference type="Proteomes" id="UP001155057"/>
    </source>
</evidence>
<reference evidence="17" key="1">
    <citation type="submission" date="2022-08" db="EMBL/GenBank/DDBJ databases">
        <title>Genomic Encyclopedia of Type Strains, Phase V (KMG-V): Genome sequencing to study the core and pangenomes of soil and plant-associated prokaryotes.</title>
        <authorList>
            <person name="Whitman W."/>
        </authorList>
    </citation>
    <scope>NUCLEOTIDE SEQUENCE</scope>
    <source>
        <strain evidence="17">SP3049</strain>
    </source>
</reference>
<evidence type="ECO:0000256" key="9">
    <source>
        <dbReference type="ARBA" id="ARBA00023125"/>
    </source>
</evidence>
<comment type="similarity">
    <text evidence="1 15">Belongs to the helicase family. DnaB subfamily.</text>
</comment>
<evidence type="ECO:0000256" key="1">
    <source>
        <dbReference type="ARBA" id="ARBA00008428"/>
    </source>
</evidence>
<dbReference type="InterPro" id="IPR004042">
    <property type="entry name" value="Intein_endonuc_central"/>
</dbReference>
<dbReference type="GO" id="GO:0003677">
    <property type="term" value="F:DNA binding"/>
    <property type="evidence" value="ECO:0007669"/>
    <property type="project" value="UniProtKB-UniRule"/>
</dbReference>
<dbReference type="NCBIfam" id="TIGR00665">
    <property type="entry name" value="DnaB"/>
    <property type="match status" value="1"/>
</dbReference>
<evidence type="ECO:0000256" key="14">
    <source>
        <dbReference type="NCBIfam" id="TIGR00665"/>
    </source>
</evidence>
<dbReference type="Gene3D" id="2.170.16.10">
    <property type="entry name" value="Hedgehog/Intein (Hint) domain"/>
    <property type="match status" value="1"/>
</dbReference>
<dbReference type="GO" id="GO:0005524">
    <property type="term" value="F:ATP binding"/>
    <property type="evidence" value="ECO:0007669"/>
    <property type="project" value="UniProtKB-UniRule"/>
</dbReference>
<dbReference type="InterPro" id="IPR016136">
    <property type="entry name" value="DNA_helicase_N/primase_C"/>
</dbReference>
<keyword evidence="6 15" id="KW-0378">Hydrolase</keyword>
<dbReference type="InterPro" id="IPR007693">
    <property type="entry name" value="DNA_helicase_DnaB-like_N"/>
</dbReference>
<dbReference type="GO" id="GO:0016787">
    <property type="term" value="F:hydrolase activity"/>
    <property type="evidence" value="ECO:0007669"/>
    <property type="project" value="UniProtKB-KW"/>
</dbReference>
<accession>A0A9X2UUM9</accession>
<evidence type="ECO:0000256" key="7">
    <source>
        <dbReference type="ARBA" id="ARBA00022806"/>
    </source>
</evidence>
<keyword evidence="3 15" id="KW-0235">DNA replication</keyword>
<dbReference type="InterPro" id="IPR007694">
    <property type="entry name" value="DNA_helicase_DnaB-like_C"/>
</dbReference>
<evidence type="ECO:0000256" key="13">
    <source>
        <dbReference type="ARBA" id="ARBA00048954"/>
    </source>
</evidence>
<dbReference type="GO" id="GO:0005829">
    <property type="term" value="C:cytosol"/>
    <property type="evidence" value="ECO:0007669"/>
    <property type="project" value="TreeGrafter"/>
</dbReference>
<comment type="caution">
    <text evidence="17">The sequence shown here is derived from an EMBL/GenBank/DDBJ whole genome shotgun (WGS) entry which is preliminary data.</text>
</comment>
<dbReference type="Pfam" id="PF03796">
    <property type="entry name" value="DnaB_C"/>
    <property type="match status" value="1"/>
</dbReference>
<dbReference type="EC" id="5.6.2.3" evidence="14 15"/>
<feature type="compositionally biased region" description="Basic and acidic residues" evidence="16">
    <location>
        <begin position="1"/>
        <end position="12"/>
    </location>
</feature>
<dbReference type="PROSITE" id="PS50819">
    <property type="entry name" value="INTEIN_ENDONUCLEASE"/>
    <property type="match status" value="1"/>
</dbReference>
<gene>
    <name evidence="17" type="ORF">GGP61_002179</name>
</gene>
<evidence type="ECO:0000256" key="4">
    <source>
        <dbReference type="ARBA" id="ARBA00022737"/>
    </source>
</evidence>
<dbReference type="Gene3D" id="3.10.28.10">
    <property type="entry name" value="Homing endonucleases"/>
    <property type="match status" value="1"/>
</dbReference>
<dbReference type="SUPFAM" id="SSF48024">
    <property type="entry name" value="N-terminal domain of DnaB helicase"/>
    <property type="match status" value="1"/>
</dbReference>
<feature type="region of interest" description="Disordered" evidence="16">
    <location>
        <begin position="1"/>
        <end position="49"/>
    </location>
</feature>
<dbReference type="InterPro" id="IPR007692">
    <property type="entry name" value="DNA_helicase_DnaB"/>
</dbReference>
<keyword evidence="4" id="KW-0677">Repeat</keyword>
<dbReference type="Gene3D" id="1.10.860.10">
    <property type="entry name" value="DNAb Helicase, Chain A"/>
    <property type="match status" value="1"/>
</dbReference>
<evidence type="ECO:0000256" key="10">
    <source>
        <dbReference type="ARBA" id="ARBA00023235"/>
    </source>
</evidence>
<feature type="region of interest" description="Disordered" evidence="16">
    <location>
        <begin position="834"/>
        <end position="874"/>
    </location>
</feature>
<dbReference type="SUPFAM" id="SSF52540">
    <property type="entry name" value="P-loop containing nucleoside triphosphate hydrolases"/>
    <property type="match status" value="1"/>
</dbReference>
<dbReference type="FunFam" id="1.10.860.10:FF:000001">
    <property type="entry name" value="Replicative DNA helicase"/>
    <property type="match status" value="1"/>
</dbReference>
<keyword evidence="2 15" id="KW-0639">Primosome</keyword>
<dbReference type="InterPro" id="IPR036185">
    <property type="entry name" value="DNA_heli_DnaB-like_N_sf"/>
</dbReference>
<keyword evidence="8 15" id="KW-0067">ATP-binding</keyword>
<keyword evidence="9 15" id="KW-0238">DNA-binding</keyword>
<protein>
    <recommendedName>
        <fullName evidence="14 15">Replicative DNA helicase</fullName>
        <ecNumber evidence="14 15">5.6.2.3</ecNumber>
    </recommendedName>
</protein>
<dbReference type="EMBL" id="JANUAE010000007">
    <property type="protein sequence ID" value="MCS3710566.1"/>
    <property type="molecule type" value="Genomic_DNA"/>
</dbReference>
<dbReference type="PANTHER" id="PTHR30153">
    <property type="entry name" value="REPLICATIVE DNA HELICASE DNAB"/>
    <property type="match status" value="1"/>
</dbReference>
<dbReference type="GO" id="GO:0006269">
    <property type="term" value="P:DNA replication, synthesis of primer"/>
    <property type="evidence" value="ECO:0007669"/>
    <property type="project" value="UniProtKB-UniRule"/>
</dbReference>
<sequence length="874" mass="96207">MAENDDSQRFNIDESSQSSYPLEKMRGGTGEQQREQAQAVHEQSGRVPPQAVDVEKSVLGAMLIEREAIPQAIEILPSDAFYESKHQSIYGCIQDLFERGNPVDLVTLTEELRRRDKLEEIGGAYYLTELTTQVASAANVEYHARIIAEKSLLRRMIETMTTVVQKAYDPGADAFELLDEAESKIFQISDNQLRKAAAPMNEVVKDTLERLETIHGQDGGITGVPSGFPKLDDLTSGWQDSDLIIIAARPSMGKCLGKGTPVMMYDGRTKPVEKVEVGDRLMGDDGSPRTVQSLARGREQMYWVRQKRGMDYRVNESHILSLKKSRREGARDRGSIADISVRDYLDQSDKWKDDNKGFKVAAEFPDQPVPLDPYFLGLWLGDGKSDNARIYTTDEEVITGLQEIAEKRGDTISVSDEHRRCPAYLVKSGDRGGAMATRESVQGALRALGVLGDKHIPHLYLGNSRGKRLRLLAGLIDSDGHLNDGHGGTYEITQSSEQLARDIKFLCDTLGYRTSLTQKTARISSTGYESEVHRVRFNGNVDEIPVRVERKKASPWTDVRDWRMTGIDVEPDGVGDYFGFTLDGNGRFLLGDGTVTHNTAFALASAQNAATHPERSTGVAIFSLEMGAQQLAQRMLTSEARVDAHRARTGRMKDDDWQRLARAAGALSDADIYIDDTPGLSVLELRAKCRRLKAEHELGLVVVDYLQLMQASGANLRSGANREQEIAHISRSLKGLAKELDIPVIALSQLNRAVENRGGDKRPQLSDLRESGSIEQDADVVSFIYRAERYGITVDEQGNSTEGIAEIIVGKQRNGPIGSVELAFVDQYARFEPLTTQYDNPGGGPPQGDGSAPMPPDGNAGGGGGNSFEDDAPF</sequence>
<evidence type="ECO:0000256" key="3">
    <source>
        <dbReference type="ARBA" id="ARBA00022705"/>
    </source>
</evidence>
<dbReference type="Pfam" id="PF00772">
    <property type="entry name" value="DnaB"/>
    <property type="match status" value="1"/>
</dbReference>
<dbReference type="InterPro" id="IPR027417">
    <property type="entry name" value="P-loop_NTPase"/>
</dbReference>
<dbReference type="Gene3D" id="3.40.50.300">
    <property type="entry name" value="P-loop containing nucleotide triphosphate hydrolases"/>
    <property type="match status" value="2"/>
</dbReference>
<dbReference type="AlphaFoldDB" id="A0A9X2UUM9"/>
<comment type="function">
    <text evidence="11 15">The main replicative DNA helicase, it participates in initiation and elongation during chromosome replication. Travels ahead of the DNA replisome, separating dsDNA into templates for DNA synthesis. A processive ATP-dependent 5'-3' DNA helicase it has DNA-dependent ATPase activity.</text>
</comment>
<comment type="function">
    <text evidence="12 15">The intein is an endonuclease.</text>
</comment>